<reference evidence="1 2" key="1">
    <citation type="submission" date="2016-07" db="EMBL/GenBank/DDBJ databases">
        <title>Draft genome of Scalindua rubra, obtained from a brine-seawater interface in the Red Sea, sheds light on salt adaptation in anammox bacteria.</title>
        <authorList>
            <person name="Speth D.R."/>
            <person name="Lagkouvardos I."/>
            <person name="Wang Y."/>
            <person name="Qian P.-Y."/>
            <person name="Dutilh B.E."/>
            <person name="Jetten M.S."/>
        </authorList>
    </citation>
    <scope>NUCLEOTIDE SEQUENCE [LARGE SCALE GENOMIC DNA]</scope>
    <source>
        <strain evidence="1">BSI-1</strain>
    </source>
</reference>
<name>A0A1E3X1Y4_9BACT</name>
<proteinExistence type="predicted"/>
<evidence type="ECO:0000313" key="1">
    <source>
        <dbReference type="EMBL" id="ODS29681.1"/>
    </source>
</evidence>
<evidence type="ECO:0000313" key="2">
    <source>
        <dbReference type="Proteomes" id="UP000094056"/>
    </source>
</evidence>
<dbReference type="Proteomes" id="UP000094056">
    <property type="component" value="Unassembled WGS sequence"/>
</dbReference>
<dbReference type="EMBL" id="MAYW01000413">
    <property type="protein sequence ID" value="ODS29681.1"/>
    <property type="molecule type" value="Genomic_DNA"/>
</dbReference>
<dbReference type="AlphaFoldDB" id="A0A1E3X1Y4"/>
<organism evidence="1 2">
    <name type="scientific">Candidatus Scalindua rubra</name>
    <dbReference type="NCBI Taxonomy" id="1872076"/>
    <lineage>
        <taxon>Bacteria</taxon>
        <taxon>Pseudomonadati</taxon>
        <taxon>Planctomycetota</taxon>
        <taxon>Candidatus Brocadiia</taxon>
        <taxon>Candidatus Brocadiales</taxon>
        <taxon>Candidatus Scalinduaceae</taxon>
        <taxon>Candidatus Scalindua</taxon>
    </lineage>
</organism>
<comment type="caution">
    <text evidence="1">The sequence shown here is derived from an EMBL/GenBank/DDBJ whole genome shotgun (WGS) entry which is preliminary data.</text>
</comment>
<sequence>MELKVSKLKTFNFSLVLNGVNKITTKLEDNVYNAGCNDAILHSKNGTIYLGFDREETSLKNAIISAILDVESIKNIVVTSIEPADYVTVAEIARRANVTREYIRQLINGARGKGTFPRPKAGAISKTLIYSWYEVSTWLTNNGTLKDRDKHRLAFIIKRFNDALDVRVHPWGANFPIHLLEDLNEAYKVLVG</sequence>
<protein>
    <submittedName>
        <fullName evidence="1">Uncharacterized protein</fullName>
    </submittedName>
</protein>
<gene>
    <name evidence="1" type="ORF">SCARUB_05216</name>
</gene>
<accession>A0A1E3X1Y4</accession>